<dbReference type="InterPro" id="IPR011768">
    <property type="entry name" value="Transl_elongation_fac_P"/>
</dbReference>
<evidence type="ECO:0000256" key="10">
    <source>
        <dbReference type="RuleBase" id="RU004389"/>
    </source>
</evidence>
<evidence type="ECO:0000313" key="13">
    <source>
        <dbReference type="EMBL" id="VEU80691.1"/>
    </source>
</evidence>
<dbReference type="EMBL" id="LR215048">
    <property type="protein sequence ID" value="VEU80691.1"/>
    <property type="molecule type" value="Genomic_DNA"/>
</dbReference>
<dbReference type="PIRSF" id="PIRSF005901">
    <property type="entry name" value="EF-P"/>
    <property type="match status" value="1"/>
</dbReference>
<protein>
    <recommendedName>
        <fullName evidence="8 9">Elongation factor P</fullName>
        <shortName evidence="8">EF-P</shortName>
    </recommendedName>
</protein>
<dbReference type="InterPro" id="IPR014722">
    <property type="entry name" value="Rib_uL2_dom2"/>
</dbReference>
<evidence type="ECO:0000256" key="2">
    <source>
        <dbReference type="ARBA" id="ARBA00004815"/>
    </source>
</evidence>
<dbReference type="InterPro" id="IPR015365">
    <property type="entry name" value="Elong-fact-P_C"/>
</dbReference>
<accession>A0A449BE15</accession>
<comment type="similarity">
    <text evidence="3 8 10">Belongs to the elongation factor P family.</text>
</comment>
<evidence type="ECO:0000256" key="3">
    <source>
        <dbReference type="ARBA" id="ARBA00009479"/>
    </source>
</evidence>
<dbReference type="Pfam" id="PF08207">
    <property type="entry name" value="EFP_N"/>
    <property type="match status" value="1"/>
</dbReference>
<dbReference type="InterPro" id="IPR001059">
    <property type="entry name" value="Transl_elong_P/YeiP_cen"/>
</dbReference>
<proteinExistence type="inferred from homology"/>
<feature type="domain" description="Translation elongation factor P/YeiP central" evidence="12">
    <location>
        <begin position="67"/>
        <end position="121"/>
    </location>
</feature>
<dbReference type="FunFam" id="2.30.30.30:FF:000003">
    <property type="entry name" value="Elongation factor P"/>
    <property type="match status" value="1"/>
</dbReference>
<dbReference type="InterPro" id="IPR013852">
    <property type="entry name" value="Transl_elong_P/YeiP_CS"/>
</dbReference>
<dbReference type="CDD" id="cd05794">
    <property type="entry name" value="S1_EF-P_repeat_2"/>
    <property type="match status" value="1"/>
</dbReference>
<dbReference type="GO" id="GO:0005829">
    <property type="term" value="C:cytosol"/>
    <property type="evidence" value="ECO:0007669"/>
    <property type="project" value="UniProtKB-ARBA"/>
</dbReference>
<dbReference type="Gene3D" id="2.30.30.30">
    <property type="match status" value="1"/>
</dbReference>
<gene>
    <name evidence="8 13" type="primary">efp</name>
    <name evidence="13" type="ORF">NCTC10138_01071</name>
</gene>
<keyword evidence="4 8" id="KW-0963">Cytoplasm</keyword>
<evidence type="ECO:0000259" key="12">
    <source>
        <dbReference type="SMART" id="SM01185"/>
    </source>
</evidence>
<dbReference type="PANTHER" id="PTHR30053">
    <property type="entry name" value="ELONGATION FACTOR P"/>
    <property type="match status" value="1"/>
</dbReference>
<evidence type="ECO:0000256" key="8">
    <source>
        <dbReference type="HAMAP-Rule" id="MF_00141"/>
    </source>
</evidence>
<dbReference type="Gene3D" id="2.40.50.140">
    <property type="entry name" value="Nucleic acid-binding proteins"/>
    <property type="match status" value="2"/>
</dbReference>
<dbReference type="FunFam" id="2.40.50.140:FF:000004">
    <property type="entry name" value="Elongation factor P"/>
    <property type="match status" value="1"/>
</dbReference>
<keyword evidence="14" id="KW-1185">Reference proteome</keyword>
<dbReference type="HAMAP" id="MF_00141">
    <property type="entry name" value="EF_P"/>
    <property type="match status" value="1"/>
</dbReference>
<keyword evidence="6 8" id="KW-0648">Protein biosynthesis</keyword>
<evidence type="ECO:0000256" key="7">
    <source>
        <dbReference type="ARBA" id="ARBA00025469"/>
    </source>
</evidence>
<sequence length="187" mass="21015">MISTNEFKTNVTIEFEGNIFQVIEFLHVKPGKGAAFVRTKLRNLRTGSVIDYTFNAGVKVKKAQINKVPMQYLYVDGTKHVFMNTETYEQLEVEGEQIESEIKFLPEGASTELIMFNESEILGINLPDNIVLKVVETVPGVKGDTKTNAMKDAKLETGIVVKVPLFIEEGERIVVSTYDSSYVSREK</sequence>
<comment type="subcellular location">
    <subcellularLocation>
        <location evidence="1 8">Cytoplasm</location>
    </subcellularLocation>
</comment>
<dbReference type="RefSeq" id="WP_026390024.1">
    <property type="nucleotide sequence ID" value="NZ_LR215048.1"/>
</dbReference>
<dbReference type="PANTHER" id="PTHR30053:SF12">
    <property type="entry name" value="ELONGATION FACTOR P (EF-P) FAMILY PROTEIN"/>
    <property type="match status" value="1"/>
</dbReference>
<dbReference type="InterPro" id="IPR013185">
    <property type="entry name" value="Transl_elong_KOW-like"/>
</dbReference>
<dbReference type="STRING" id="1278311.GCA_000428705_00322"/>
<organism evidence="13 14">
    <name type="scientific">Haploplasma axanthum</name>
    <name type="common">Acholeplasma axanthum</name>
    <dbReference type="NCBI Taxonomy" id="29552"/>
    <lineage>
        <taxon>Bacteria</taxon>
        <taxon>Bacillati</taxon>
        <taxon>Mycoplasmatota</taxon>
        <taxon>Mollicutes</taxon>
        <taxon>Acholeplasmatales</taxon>
        <taxon>Acholeplasmataceae</taxon>
        <taxon>Haploplasma</taxon>
    </lineage>
</organism>
<dbReference type="KEGG" id="aaxa:NCTC10138_01071"/>
<dbReference type="GO" id="GO:0043043">
    <property type="term" value="P:peptide biosynthetic process"/>
    <property type="evidence" value="ECO:0007669"/>
    <property type="project" value="InterPro"/>
</dbReference>
<reference evidence="13 14" key="1">
    <citation type="submission" date="2019-01" db="EMBL/GenBank/DDBJ databases">
        <authorList>
            <consortium name="Pathogen Informatics"/>
        </authorList>
    </citation>
    <scope>NUCLEOTIDE SEQUENCE [LARGE SCALE GENOMIC DNA]</scope>
    <source>
        <strain evidence="13 14">NCTC10138</strain>
    </source>
</reference>
<dbReference type="InterPro" id="IPR020599">
    <property type="entry name" value="Transl_elong_fac_P/YeiP"/>
</dbReference>
<evidence type="ECO:0000256" key="1">
    <source>
        <dbReference type="ARBA" id="ARBA00004496"/>
    </source>
</evidence>
<dbReference type="AlphaFoldDB" id="A0A449BE15"/>
<keyword evidence="5 8" id="KW-0251">Elongation factor</keyword>
<dbReference type="FunFam" id="2.40.50.140:FF:000009">
    <property type="entry name" value="Elongation factor P"/>
    <property type="match status" value="1"/>
</dbReference>
<feature type="domain" description="Elongation factor P C-terminal" evidence="11">
    <location>
        <begin position="130"/>
        <end position="185"/>
    </location>
</feature>
<dbReference type="PROSITE" id="PS01275">
    <property type="entry name" value="EFP"/>
    <property type="match status" value="1"/>
</dbReference>
<evidence type="ECO:0000256" key="6">
    <source>
        <dbReference type="ARBA" id="ARBA00022917"/>
    </source>
</evidence>
<name>A0A449BE15_HAPAX</name>
<dbReference type="NCBIfam" id="TIGR00038">
    <property type="entry name" value="efp"/>
    <property type="match status" value="1"/>
</dbReference>
<dbReference type="GO" id="GO:0003746">
    <property type="term" value="F:translation elongation factor activity"/>
    <property type="evidence" value="ECO:0007669"/>
    <property type="project" value="UniProtKB-UniRule"/>
</dbReference>
<dbReference type="SMART" id="SM01185">
    <property type="entry name" value="EFP"/>
    <property type="match status" value="1"/>
</dbReference>
<evidence type="ECO:0000313" key="14">
    <source>
        <dbReference type="Proteomes" id="UP000289841"/>
    </source>
</evidence>
<comment type="function">
    <text evidence="7 8">Involved in peptide bond synthesis. Stimulates efficient translation and peptide-bond synthesis on native or reconstituted 70S ribosomes in vitro. Probably functions indirectly by altering the affinity of the ribosome for aminoacyl-tRNA, thus increasing their reactivity as acceptors for peptidyl transferase.</text>
</comment>
<evidence type="ECO:0000256" key="9">
    <source>
        <dbReference type="NCBIfam" id="TIGR00038"/>
    </source>
</evidence>
<dbReference type="CDD" id="cd04470">
    <property type="entry name" value="S1_EF-P_repeat_1"/>
    <property type="match status" value="1"/>
</dbReference>
<dbReference type="InterPro" id="IPR012340">
    <property type="entry name" value="NA-bd_OB-fold"/>
</dbReference>
<dbReference type="Pfam" id="PF01132">
    <property type="entry name" value="EFP"/>
    <property type="match status" value="1"/>
</dbReference>
<dbReference type="Pfam" id="PF09285">
    <property type="entry name" value="Elong-fact-P_C"/>
    <property type="match status" value="1"/>
</dbReference>
<dbReference type="Proteomes" id="UP000289841">
    <property type="component" value="Chromosome"/>
</dbReference>
<dbReference type="OrthoDB" id="9801844at2"/>
<dbReference type="SUPFAM" id="SSF50104">
    <property type="entry name" value="Translation proteins SH3-like domain"/>
    <property type="match status" value="1"/>
</dbReference>
<evidence type="ECO:0000256" key="5">
    <source>
        <dbReference type="ARBA" id="ARBA00022768"/>
    </source>
</evidence>
<dbReference type="UniPathway" id="UPA00345"/>
<comment type="pathway">
    <text evidence="2 8">Protein biosynthesis; polypeptide chain elongation.</text>
</comment>
<dbReference type="InterPro" id="IPR008991">
    <property type="entry name" value="Translation_prot_SH3-like_sf"/>
</dbReference>
<evidence type="ECO:0000256" key="4">
    <source>
        <dbReference type="ARBA" id="ARBA00022490"/>
    </source>
</evidence>
<dbReference type="NCBIfam" id="NF001810">
    <property type="entry name" value="PRK00529.1"/>
    <property type="match status" value="1"/>
</dbReference>
<evidence type="ECO:0000259" key="11">
    <source>
        <dbReference type="SMART" id="SM00841"/>
    </source>
</evidence>
<dbReference type="SUPFAM" id="SSF50249">
    <property type="entry name" value="Nucleic acid-binding proteins"/>
    <property type="match status" value="2"/>
</dbReference>
<dbReference type="SMART" id="SM00841">
    <property type="entry name" value="Elong-fact-P_C"/>
    <property type="match status" value="1"/>
</dbReference>